<organism evidence="1 2">
    <name type="scientific">Pararobbsia silviterrae</name>
    <dbReference type="NCBI Taxonomy" id="1792498"/>
    <lineage>
        <taxon>Bacteria</taxon>
        <taxon>Pseudomonadati</taxon>
        <taxon>Pseudomonadota</taxon>
        <taxon>Betaproteobacteria</taxon>
        <taxon>Burkholderiales</taxon>
        <taxon>Burkholderiaceae</taxon>
        <taxon>Pararobbsia</taxon>
    </lineage>
</organism>
<accession>A0A494Y1D4</accession>
<reference evidence="1 2" key="1">
    <citation type="submission" date="2018-10" db="EMBL/GenBank/DDBJ databases">
        <title>Robbsia sp. DHC34, isolated from soil.</title>
        <authorList>
            <person name="Gao Z.-H."/>
            <person name="Qiu L.-H."/>
        </authorList>
    </citation>
    <scope>NUCLEOTIDE SEQUENCE [LARGE SCALE GENOMIC DNA]</scope>
    <source>
        <strain evidence="1 2">DHC34</strain>
    </source>
</reference>
<evidence type="ECO:0000313" key="1">
    <source>
        <dbReference type="EMBL" id="RKP55818.1"/>
    </source>
</evidence>
<keyword evidence="2" id="KW-1185">Reference proteome</keyword>
<proteinExistence type="predicted"/>
<dbReference type="EMBL" id="RBZU01000004">
    <property type="protein sequence ID" value="RKP55818.1"/>
    <property type="molecule type" value="Genomic_DNA"/>
</dbReference>
<gene>
    <name evidence="1" type="ORF">D7S86_11420</name>
</gene>
<protein>
    <submittedName>
        <fullName evidence="1">Uncharacterized protein</fullName>
    </submittedName>
</protein>
<evidence type="ECO:0000313" key="2">
    <source>
        <dbReference type="Proteomes" id="UP000270342"/>
    </source>
</evidence>
<name>A0A494Y1D4_9BURK</name>
<dbReference type="AlphaFoldDB" id="A0A494Y1D4"/>
<sequence length="115" mass="13183">MATAGRQWAEVKMFCIADHFRESTYRQYPRADSVCTHASKVKISCEYKAFETIDVESGLTLMRSEACLWKWPNYGYETAYQISILHSGFDDAFENTASLRASPSIRRRAKAKRDG</sequence>
<dbReference type="Proteomes" id="UP000270342">
    <property type="component" value="Unassembled WGS sequence"/>
</dbReference>
<comment type="caution">
    <text evidence="1">The sequence shown here is derived from an EMBL/GenBank/DDBJ whole genome shotgun (WGS) entry which is preliminary data.</text>
</comment>